<dbReference type="RefSeq" id="WP_004623874.1">
    <property type="nucleotide sequence ID" value="NZ_AORV01000020.1"/>
</dbReference>
<evidence type="ECO:0000313" key="3">
    <source>
        <dbReference type="Proteomes" id="UP000014155"/>
    </source>
</evidence>
<sequence>MQDYTNNFVGYEYKDVTVKRNMETVYADGYTNFGWTLESTSTSIQSAGTVTLKFKRDRGIRTKAELTRLQRQFDSCISEIQRLEFSKILQASAVAYVVGVIGTAFMAGSVFANLAGMIPLSVLLAIPGFSGWIIPYLCYRSISTKKSEEVTPLIDKKYDEIYEVCEKANSMLNN</sequence>
<dbReference type="eggNOG" id="ENOG502ZCD3">
    <property type="taxonomic scope" value="Bacteria"/>
</dbReference>
<dbReference type="STRING" id="1195236.CTER_0596"/>
<protein>
    <submittedName>
        <fullName evidence="2">Uncharacterized protein</fullName>
    </submittedName>
</protein>
<keyword evidence="3" id="KW-1185">Reference proteome</keyword>
<dbReference type="PATRIC" id="fig|1195236.3.peg.920"/>
<dbReference type="Proteomes" id="UP000014155">
    <property type="component" value="Unassembled WGS sequence"/>
</dbReference>
<reference evidence="2 3" key="1">
    <citation type="journal article" date="2013" name="Genome Announc.">
        <title>Draft Genome Sequence of the Cellulolytic, Mesophilic, Anaerobic Bacterium Clostridium termitidis Strain CT1112 (DSM 5398).</title>
        <authorList>
            <person name="Lal S."/>
            <person name="Ramachandran U."/>
            <person name="Zhang X."/>
            <person name="Munir R."/>
            <person name="Sparling R."/>
            <person name="Levin D.B."/>
        </authorList>
    </citation>
    <scope>NUCLEOTIDE SEQUENCE [LARGE SCALE GENOMIC DNA]</scope>
    <source>
        <strain evidence="2 3">CT1112</strain>
    </source>
</reference>
<keyword evidence="1" id="KW-0472">Membrane</keyword>
<evidence type="ECO:0000313" key="2">
    <source>
        <dbReference type="EMBL" id="EMS73378.1"/>
    </source>
</evidence>
<keyword evidence="1" id="KW-0812">Transmembrane</keyword>
<evidence type="ECO:0000256" key="1">
    <source>
        <dbReference type="SAM" id="Phobius"/>
    </source>
</evidence>
<dbReference type="EMBL" id="AORV01000020">
    <property type="protein sequence ID" value="EMS73378.1"/>
    <property type="molecule type" value="Genomic_DNA"/>
</dbReference>
<name>S0FXT6_RUMCE</name>
<comment type="caution">
    <text evidence="2">The sequence shown here is derived from an EMBL/GenBank/DDBJ whole genome shotgun (WGS) entry which is preliminary data.</text>
</comment>
<proteinExistence type="predicted"/>
<feature type="transmembrane region" description="Helical" evidence="1">
    <location>
        <begin position="88"/>
        <end position="112"/>
    </location>
</feature>
<gene>
    <name evidence="2" type="ORF">CTER_0596</name>
</gene>
<organism evidence="2 3">
    <name type="scientific">Ruminiclostridium cellobioparum subsp. termitidis CT1112</name>
    <dbReference type="NCBI Taxonomy" id="1195236"/>
    <lineage>
        <taxon>Bacteria</taxon>
        <taxon>Bacillati</taxon>
        <taxon>Bacillota</taxon>
        <taxon>Clostridia</taxon>
        <taxon>Eubacteriales</taxon>
        <taxon>Oscillospiraceae</taxon>
        <taxon>Ruminiclostridium</taxon>
    </lineage>
</organism>
<keyword evidence="1" id="KW-1133">Transmembrane helix</keyword>
<feature type="transmembrane region" description="Helical" evidence="1">
    <location>
        <begin position="118"/>
        <end position="139"/>
    </location>
</feature>
<accession>S0FXT6</accession>
<dbReference type="AlphaFoldDB" id="S0FXT6"/>